<dbReference type="InterPro" id="IPR011109">
    <property type="entry name" value="DNA_bind_recombinase_dom"/>
</dbReference>
<dbReference type="InterPro" id="IPR050639">
    <property type="entry name" value="SSR_resolvase"/>
</dbReference>
<comment type="caution">
    <text evidence="2">The sequence shown here is derived from an EMBL/GenBank/DDBJ whole genome shotgun (WGS) entry which is preliminary data.</text>
</comment>
<protein>
    <recommendedName>
        <fullName evidence="1">Recombinase domain-containing protein</fullName>
    </recommendedName>
</protein>
<dbReference type="PANTHER" id="PTHR30461:SF23">
    <property type="entry name" value="DNA RECOMBINASE-RELATED"/>
    <property type="match status" value="1"/>
</dbReference>
<proteinExistence type="predicted"/>
<dbReference type="EMBL" id="BARV01006907">
    <property type="protein sequence ID" value="GAI17808.1"/>
    <property type="molecule type" value="Genomic_DNA"/>
</dbReference>
<accession>X1LFB7</accession>
<name>X1LFB7_9ZZZZ</name>
<dbReference type="AlphaFoldDB" id="X1LFB7"/>
<dbReference type="InterPro" id="IPR038109">
    <property type="entry name" value="DNA_bind_recomb_sf"/>
</dbReference>
<reference evidence="2" key="1">
    <citation type="journal article" date="2014" name="Front. Microbiol.">
        <title>High frequency of phylogenetically diverse reductive dehalogenase-homologous genes in deep subseafloor sedimentary metagenomes.</title>
        <authorList>
            <person name="Kawai M."/>
            <person name="Futagami T."/>
            <person name="Toyoda A."/>
            <person name="Takaki Y."/>
            <person name="Nishi S."/>
            <person name="Hori S."/>
            <person name="Arai W."/>
            <person name="Tsubouchi T."/>
            <person name="Morono Y."/>
            <person name="Uchiyama I."/>
            <person name="Ito T."/>
            <person name="Fujiyama A."/>
            <person name="Inagaki F."/>
            <person name="Takami H."/>
        </authorList>
    </citation>
    <scope>NUCLEOTIDE SEQUENCE</scope>
    <source>
        <strain evidence="2">Expedition CK06-06</strain>
    </source>
</reference>
<evidence type="ECO:0000313" key="2">
    <source>
        <dbReference type="EMBL" id="GAI17808.1"/>
    </source>
</evidence>
<sequence length="143" mass="16871">MGYDIKKTDEGTTLIPNEEEKNIVNFAFDEYLRTGSVYATTESLNKAGYMTKEYTSQRRTEAGEEKGKIYHPARKFAYSTVRILLSNFTYIGKKEFRKKYKNSKDPEERKKYQIFDAQWPAIVDEEKFKKVQKLLIKNNKSVR</sequence>
<dbReference type="PROSITE" id="PS51737">
    <property type="entry name" value="RECOMBINASE_DNA_BIND"/>
    <property type="match status" value="1"/>
</dbReference>
<dbReference type="Gene3D" id="3.90.1750.20">
    <property type="entry name" value="Putative Large Serine Recombinase, Chain B, Domain 2"/>
    <property type="match status" value="1"/>
</dbReference>
<organism evidence="2">
    <name type="scientific">marine sediment metagenome</name>
    <dbReference type="NCBI Taxonomy" id="412755"/>
    <lineage>
        <taxon>unclassified sequences</taxon>
        <taxon>metagenomes</taxon>
        <taxon>ecological metagenomes</taxon>
    </lineage>
</organism>
<dbReference type="GO" id="GO:0000150">
    <property type="term" value="F:DNA strand exchange activity"/>
    <property type="evidence" value="ECO:0007669"/>
    <property type="project" value="InterPro"/>
</dbReference>
<dbReference type="GO" id="GO:0003677">
    <property type="term" value="F:DNA binding"/>
    <property type="evidence" value="ECO:0007669"/>
    <property type="project" value="InterPro"/>
</dbReference>
<gene>
    <name evidence="2" type="ORF">S06H3_14131</name>
</gene>
<feature type="domain" description="Recombinase" evidence="1">
    <location>
        <begin position="1"/>
        <end position="141"/>
    </location>
</feature>
<evidence type="ECO:0000259" key="1">
    <source>
        <dbReference type="PROSITE" id="PS51737"/>
    </source>
</evidence>
<dbReference type="PANTHER" id="PTHR30461">
    <property type="entry name" value="DNA-INVERTASE FROM LAMBDOID PROPHAGE"/>
    <property type="match status" value="1"/>
</dbReference>
<dbReference type="Pfam" id="PF07508">
    <property type="entry name" value="Recombinase"/>
    <property type="match status" value="1"/>
</dbReference>